<accession>A0A6G1GUT8</accession>
<organism evidence="1 2">
    <name type="scientific">Aulographum hederae CBS 113979</name>
    <dbReference type="NCBI Taxonomy" id="1176131"/>
    <lineage>
        <taxon>Eukaryota</taxon>
        <taxon>Fungi</taxon>
        <taxon>Dikarya</taxon>
        <taxon>Ascomycota</taxon>
        <taxon>Pezizomycotina</taxon>
        <taxon>Dothideomycetes</taxon>
        <taxon>Pleosporomycetidae</taxon>
        <taxon>Aulographales</taxon>
        <taxon>Aulographaceae</taxon>
    </lineage>
</organism>
<protein>
    <submittedName>
        <fullName evidence="1">Uncharacterized protein</fullName>
    </submittedName>
</protein>
<proteinExistence type="predicted"/>
<dbReference type="EMBL" id="ML977167">
    <property type="protein sequence ID" value="KAF1984557.1"/>
    <property type="molecule type" value="Genomic_DNA"/>
</dbReference>
<dbReference type="Proteomes" id="UP000800041">
    <property type="component" value="Unassembled WGS sequence"/>
</dbReference>
<dbReference type="AlphaFoldDB" id="A0A6G1GUT8"/>
<dbReference type="OrthoDB" id="2017974at2759"/>
<evidence type="ECO:0000313" key="2">
    <source>
        <dbReference type="Proteomes" id="UP000800041"/>
    </source>
</evidence>
<sequence length="160" mass="18095">MFELWVPSLGGVGFWGVQKAGLGGWGSLRRQGRSCFFAFLGRPSMRGLRAGFRERLFAHLLHLFSRSLLPKDLHHGPAGAQKSLSFFISICLSIILSRYRFLQFQPAAVYISAAGLSSVHRTLMHEHHDFFLASQHPIPLNSNHFNLLEHHDFFLASQHS</sequence>
<evidence type="ECO:0000313" key="1">
    <source>
        <dbReference type="EMBL" id="KAF1984557.1"/>
    </source>
</evidence>
<name>A0A6G1GUT8_9PEZI</name>
<reference evidence="1" key="1">
    <citation type="journal article" date="2020" name="Stud. Mycol.">
        <title>101 Dothideomycetes genomes: a test case for predicting lifestyles and emergence of pathogens.</title>
        <authorList>
            <person name="Haridas S."/>
            <person name="Albert R."/>
            <person name="Binder M."/>
            <person name="Bloem J."/>
            <person name="Labutti K."/>
            <person name="Salamov A."/>
            <person name="Andreopoulos B."/>
            <person name="Baker S."/>
            <person name="Barry K."/>
            <person name="Bills G."/>
            <person name="Bluhm B."/>
            <person name="Cannon C."/>
            <person name="Castanera R."/>
            <person name="Culley D."/>
            <person name="Daum C."/>
            <person name="Ezra D."/>
            <person name="Gonzalez J."/>
            <person name="Henrissat B."/>
            <person name="Kuo A."/>
            <person name="Liang C."/>
            <person name="Lipzen A."/>
            <person name="Lutzoni F."/>
            <person name="Magnuson J."/>
            <person name="Mondo S."/>
            <person name="Nolan M."/>
            <person name="Ohm R."/>
            <person name="Pangilinan J."/>
            <person name="Park H.-J."/>
            <person name="Ramirez L."/>
            <person name="Alfaro M."/>
            <person name="Sun H."/>
            <person name="Tritt A."/>
            <person name="Yoshinaga Y."/>
            <person name="Zwiers L.-H."/>
            <person name="Turgeon B."/>
            <person name="Goodwin S."/>
            <person name="Spatafora J."/>
            <person name="Crous P."/>
            <person name="Grigoriev I."/>
        </authorList>
    </citation>
    <scope>NUCLEOTIDE SEQUENCE</scope>
    <source>
        <strain evidence="1">CBS 113979</strain>
    </source>
</reference>
<gene>
    <name evidence="1" type="ORF">K402DRAFT_138641</name>
</gene>
<keyword evidence="2" id="KW-1185">Reference proteome</keyword>